<organism evidence="1 2">
    <name type="scientific">Pseudomonas syringae pv. maculicola str. ES4326</name>
    <dbReference type="NCBI Taxonomy" id="629265"/>
    <lineage>
        <taxon>Bacteria</taxon>
        <taxon>Pseudomonadati</taxon>
        <taxon>Pseudomonadota</taxon>
        <taxon>Gammaproteobacteria</taxon>
        <taxon>Pseudomonadales</taxon>
        <taxon>Pseudomonadaceae</taxon>
        <taxon>Pseudomonas</taxon>
    </lineage>
</organism>
<dbReference type="RefSeq" id="WP_007250674.1">
    <property type="nucleotide sequence ID" value="NZ_CP047261.1"/>
</dbReference>
<reference evidence="1 2" key="1">
    <citation type="journal article" date="2011" name="PLoS Pathog.">
        <title>Dynamic evolution of pathogenicity revealed by sequencing and comparative genomics of 19 Pseudomonas syringae isolates.</title>
        <authorList>
            <person name="Baltrus D.A."/>
            <person name="Nishimura M.T."/>
            <person name="Romanchuk A."/>
            <person name="Chang J.H."/>
            <person name="Mukhtar M.S."/>
            <person name="Cherkis K."/>
            <person name="Roach J."/>
            <person name="Grant S.R."/>
            <person name="Jones C.D."/>
            <person name="Dangl J.L."/>
        </authorList>
    </citation>
    <scope>NUCLEOTIDE SEQUENCE [LARGE SCALE GENOMIC DNA]</scope>
    <source>
        <strain evidence="1 2">ES4326</strain>
    </source>
</reference>
<gene>
    <name evidence="1" type="ORF">PMA4326_028245</name>
</gene>
<sequence length="66" mass="7208">MNTITAIEYAQQHSVSVKVGHKRLKMLVEEGKARASTQAIIGHRSAKRGARSCTVPVRGTLYTLNS</sequence>
<dbReference type="Proteomes" id="UP000003811">
    <property type="component" value="Plasmid pPma4326F"/>
</dbReference>
<dbReference type="AlphaFoldDB" id="A0A8T8C9N6"/>
<evidence type="ECO:0000313" key="2">
    <source>
        <dbReference type="Proteomes" id="UP000003811"/>
    </source>
</evidence>
<dbReference type="EMBL" id="CP047261">
    <property type="protein sequence ID" value="QHF00413.1"/>
    <property type="molecule type" value="Genomic_DNA"/>
</dbReference>
<accession>A0A8T8C9N6</accession>
<protein>
    <submittedName>
        <fullName evidence="1">Uncharacterized protein</fullName>
    </submittedName>
</protein>
<proteinExistence type="predicted"/>
<name>A0A8T8C9N6_PSEYM</name>
<geneLocation type="plasmid" evidence="1 2">
    <name>pPma4326F</name>
</geneLocation>
<keyword evidence="1" id="KW-0614">Plasmid</keyword>
<evidence type="ECO:0000313" key="1">
    <source>
        <dbReference type="EMBL" id="QHF00413.1"/>
    </source>
</evidence>